<dbReference type="Proteomes" id="UP000507470">
    <property type="component" value="Unassembled WGS sequence"/>
</dbReference>
<keyword evidence="1" id="KW-0472">Membrane</keyword>
<keyword evidence="1" id="KW-1133">Transmembrane helix</keyword>
<protein>
    <submittedName>
        <fullName evidence="2">Uncharacterized protein</fullName>
    </submittedName>
</protein>
<dbReference type="AlphaFoldDB" id="A0A6J8EKN9"/>
<evidence type="ECO:0000313" key="3">
    <source>
        <dbReference type="Proteomes" id="UP000507470"/>
    </source>
</evidence>
<name>A0A6J8EKN9_MYTCO</name>
<feature type="transmembrane region" description="Helical" evidence="1">
    <location>
        <begin position="397"/>
        <end position="421"/>
    </location>
</feature>
<proteinExistence type="predicted"/>
<dbReference type="Gene3D" id="2.60.40.10">
    <property type="entry name" value="Immunoglobulins"/>
    <property type="match status" value="1"/>
</dbReference>
<keyword evidence="1" id="KW-0812">Transmembrane</keyword>
<organism evidence="2 3">
    <name type="scientific">Mytilus coruscus</name>
    <name type="common">Sea mussel</name>
    <dbReference type="NCBI Taxonomy" id="42192"/>
    <lineage>
        <taxon>Eukaryota</taxon>
        <taxon>Metazoa</taxon>
        <taxon>Spiralia</taxon>
        <taxon>Lophotrochozoa</taxon>
        <taxon>Mollusca</taxon>
        <taxon>Bivalvia</taxon>
        <taxon>Autobranchia</taxon>
        <taxon>Pteriomorphia</taxon>
        <taxon>Mytilida</taxon>
        <taxon>Mytiloidea</taxon>
        <taxon>Mytilidae</taxon>
        <taxon>Mytilinae</taxon>
        <taxon>Mytilus</taxon>
    </lineage>
</organism>
<evidence type="ECO:0000256" key="1">
    <source>
        <dbReference type="SAM" id="Phobius"/>
    </source>
</evidence>
<dbReference type="PANTHER" id="PTHR45889:SF8">
    <property type="entry name" value="IG-LIKE DOMAIN-CONTAINING PROTEIN"/>
    <property type="match status" value="1"/>
</dbReference>
<evidence type="ECO:0000313" key="2">
    <source>
        <dbReference type="EMBL" id="CAC5420446.1"/>
    </source>
</evidence>
<dbReference type="PANTHER" id="PTHR45889">
    <property type="entry name" value="IG-LIKE DOMAIN-CONTAINING PROTEIN"/>
    <property type="match status" value="1"/>
</dbReference>
<dbReference type="InterPro" id="IPR013783">
    <property type="entry name" value="Ig-like_fold"/>
</dbReference>
<reference evidence="2 3" key="1">
    <citation type="submission" date="2020-06" db="EMBL/GenBank/DDBJ databases">
        <authorList>
            <person name="Li R."/>
            <person name="Bekaert M."/>
        </authorList>
    </citation>
    <scope>NUCLEOTIDE SEQUENCE [LARGE SCALE GENOMIC DNA]</scope>
    <source>
        <strain evidence="3">wild</strain>
    </source>
</reference>
<dbReference type="OrthoDB" id="6158624at2759"/>
<dbReference type="EMBL" id="CACVKT020009137">
    <property type="protein sequence ID" value="CAC5420446.1"/>
    <property type="molecule type" value="Genomic_DNA"/>
</dbReference>
<keyword evidence="3" id="KW-1185">Reference proteome</keyword>
<gene>
    <name evidence="2" type="ORF">MCOR_52666</name>
</gene>
<sequence>MYYKGDNHCLQVYILEQTSHPFILGTSYLKDNKITIDFGESEVVQKHANIRCRKRITLDPHSEILIWGRLPRNIHFGYQGMCESSTQILSHGLISSKAVVTVSQDRTVPVKILNPGSNSVVIPKGIVARQVQLNGNITENIGTNGTKLTCNFTMDQGDIISSVWILATNITLHDFENVVSFDLDFGPKLQRFGKFLFGKVTLSPFNRDSKRVSLSFDDLNCKHSRLYKCKLTVKRVDNPSITTESEAIRISAQVPPSKPDDILLLNLEITSTPVITDGDIVSFVCTGDVGKPPEKFIFQKYRHDHILQMNYTSTNTSIQELSDNCSYYRTSYITLQVTADDNKAVIRCAVVSPMTEMSMYVESEPLEVYYAVRMPTIIKDPNKTVYPTTFKSMKTHVIVIVVGTVCESIILVLCAILFGVIQNKNKCLLMRNRNDRSLDYVNTIHQHDLSLYEGVDHALEVHNYDQISTGEHQYTNTNLSSN</sequence>
<accession>A0A6J8EKN9</accession>